<dbReference type="SUPFAM" id="SSF53720">
    <property type="entry name" value="ALDH-like"/>
    <property type="match status" value="1"/>
</dbReference>
<dbReference type="GO" id="GO:0018480">
    <property type="term" value="F:5-carboxymethyl-2-hydroxymuconic-semialdehyde dehydrogenase activity"/>
    <property type="evidence" value="ECO:0007669"/>
    <property type="project" value="InterPro"/>
</dbReference>
<reference evidence="7" key="2">
    <citation type="submission" date="2020-09" db="EMBL/GenBank/DDBJ databases">
        <authorList>
            <person name="Sun Q."/>
            <person name="Ohkuma M."/>
        </authorList>
    </citation>
    <scope>NUCLEOTIDE SEQUENCE</scope>
    <source>
        <strain evidence="7">JCM 4346</strain>
    </source>
</reference>
<dbReference type="AlphaFoldDB" id="A0A918C7K1"/>
<dbReference type="PANTHER" id="PTHR43720:SF2">
    <property type="entry name" value="2-AMINOMUCONIC SEMIALDEHYDE DEHYDROGENASE"/>
    <property type="match status" value="1"/>
</dbReference>
<comment type="caution">
    <text evidence="7">The sequence shown here is derived from an EMBL/GenBank/DDBJ whole genome shotgun (WGS) entry which is preliminary data.</text>
</comment>
<dbReference type="InterPro" id="IPR016161">
    <property type="entry name" value="Ald_DH/histidinol_DH"/>
</dbReference>
<dbReference type="PROSITE" id="PS00687">
    <property type="entry name" value="ALDEHYDE_DEHYDR_GLU"/>
    <property type="match status" value="1"/>
</dbReference>
<dbReference type="InterPro" id="IPR015590">
    <property type="entry name" value="Aldehyde_DH_dom"/>
</dbReference>
<comment type="similarity">
    <text evidence="1 5">Belongs to the aldehyde dehydrogenase family.</text>
</comment>
<dbReference type="Pfam" id="PF00171">
    <property type="entry name" value="Aldedh"/>
    <property type="match status" value="1"/>
</dbReference>
<dbReference type="FunFam" id="3.40.605.10:FF:000007">
    <property type="entry name" value="NAD/NADP-dependent betaine aldehyde dehydrogenase"/>
    <property type="match status" value="1"/>
</dbReference>
<dbReference type="InterPro" id="IPR011985">
    <property type="entry name" value="DH_HpaE"/>
</dbReference>
<evidence type="ECO:0000256" key="4">
    <source>
        <dbReference type="PROSITE-ProRule" id="PRU10007"/>
    </source>
</evidence>
<keyword evidence="8" id="KW-1185">Reference proteome</keyword>
<dbReference type="GO" id="GO:1901023">
    <property type="term" value="P:4-hydroxyphenylacetate catabolic process"/>
    <property type="evidence" value="ECO:0007669"/>
    <property type="project" value="InterPro"/>
</dbReference>
<keyword evidence="2 5" id="KW-0560">Oxidoreductase</keyword>
<proteinExistence type="inferred from homology"/>
<dbReference type="NCBIfam" id="TIGR02299">
    <property type="entry name" value="HpaE"/>
    <property type="match status" value="1"/>
</dbReference>
<dbReference type="Gene3D" id="3.40.605.10">
    <property type="entry name" value="Aldehyde Dehydrogenase, Chain A, domain 1"/>
    <property type="match status" value="1"/>
</dbReference>
<name>A0A918C7K1_9ACTN</name>
<evidence type="ECO:0000259" key="6">
    <source>
        <dbReference type="Pfam" id="PF00171"/>
    </source>
</evidence>
<feature type="active site" evidence="4">
    <location>
        <position position="255"/>
    </location>
</feature>
<evidence type="ECO:0000256" key="2">
    <source>
        <dbReference type="ARBA" id="ARBA00023002"/>
    </source>
</evidence>
<dbReference type="EMBL" id="BMSX01000005">
    <property type="protein sequence ID" value="GGR09123.1"/>
    <property type="molecule type" value="Genomic_DNA"/>
</dbReference>
<dbReference type="InterPro" id="IPR016162">
    <property type="entry name" value="Ald_DH_N"/>
</dbReference>
<dbReference type="InterPro" id="IPR029510">
    <property type="entry name" value="Ald_DH_CS_GLU"/>
</dbReference>
<dbReference type="PANTHER" id="PTHR43720">
    <property type="entry name" value="2-AMINOMUCONIC SEMIALDEHYDE DEHYDROGENASE"/>
    <property type="match status" value="1"/>
</dbReference>
<dbReference type="InterPro" id="IPR016160">
    <property type="entry name" value="Ald_DH_CS_CYS"/>
</dbReference>
<dbReference type="PROSITE" id="PS00070">
    <property type="entry name" value="ALDEHYDE_DEHYDR_CYS"/>
    <property type="match status" value="1"/>
</dbReference>
<accession>A0A918C7K1</accession>
<gene>
    <name evidence="7" type="ORF">GCM10010251_26050</name>
</gene>
<evidence type="ECO:0000313" key="8">
    <source>
        <dbReference type="Proteomes" id="UP000658320"/>
    </source>
</evidence>
<evidence type="ECO:0000256" key="5">
    <source>
        <dbReference type="RuleBase" id="RU003345"/>
    </source>
</evidence>
<evidence type="ECO:0000256" key="1">
    <source>
        <dbReference type="ARBA" id="ARBA00009986"/>
    </source>
</evidence>
<dbReference type="RefSeq" id="WP_189935579.1">
    <property type="nucleotide sequence ID" value="NZ_BMSX01000005.1"/>
</dbReference>
<keyword evidence="3" id="KW-0520">NAD</keyword>
<dbReference type="Proteomes" id="UP000658320">
    <property type="component" value="Unassembled WGS sequence"/>
</dbReference>
<evidence type="ECO:0000256" key="3">
    <source>
        <dbReference type="ARBA" id="ARBA00023027"/>
    </source>
</evidence>
<dbReference type="CDD" id="cd07093">
    <property type="entry name" value="ALDH_F8_HMSADH"/>
    <property type="match status" value="1"/>
</dbReference>
<dbReference type="Gene3D" id="3.40.309.10">
    <property type="entry name" value="Aldehyde Dehydrogenase, Chain A, domain 2"/>
    <property type="match status" value="1"/>
</dbReference>
<protein>
    <submittedName>
        <fullName evidence="7">Aldehyde dehydrogenase</fullName>
    </submittedName>
</protein>
<organism evidence="7 8">
    <name type="scientific">Streptomyces aurantiogriseus</name>
    <dbReference type="NCBI Taxonomy" id="66870"/>
    <lineage>
        <taxon>Bacteria</taxon>
        <taxon>Bacillati</taxon>
        <taxon>Actinomycetota</taxon>
        <taxon>Actinomycetes</taxon>
        <taxon>Kitasatosporales</taxon>
        <taxon>Streptomycetaceae</taxon>
        <taxon>Streptomyces</taxon>
    </lineage>
</organism>
<dbReference type="InterPro" id="IPR016163">
    <property type="entry name" value="Ald_DH_C"/>
</dbReference>
<feature type="domain" description="Aldehyde dehydrogenase" evidence="6">
    <location>
        <begin position="23"/>
        <end position="479"/>
    </location>
</feature>
<evidence type="ECO:0000313" key="7">
    <source>
        <dbReference type="EMBL" id="GGR09123.1"/>
    </source>
</evidence>
<dbReference type="FunFam" id="3.40.309.10:FF:000012">
    <property type="entry name" value="Betaine aldehyde dehydrogenase"/>
    <property type="match status" value="1"/>
</dbReference>
<reference evidence="7" key="1">
    <citation type="journal article" date="2014" name="Int. J. Syst. Evol. Microbiol.">
        <title>Complete genome sequence of Corynebacterium casei LMG S-19264T (=DSM 44701T), isolated from a smear-ripened cheese.</title>
        <authorList>
            <consortium name="US DOE Joint Genome Institute (JGI-PGF)"/>
            <person name="Walter F."/>
            <person name="Albersmeier A."/>
            <person name="Kalinowski J."/>
            <person name="Ruckert C."/>
        </authorList>
    </citation>
    <scope>NUCLEOTIDE SEQUENCE</scope>
    <source>
        <strain evidence="7">JCM 4346</strain>
    </source>
</reference>
<sequence length="495" mass="53641">MSTAPEGLPSTIRHWIGGELVDAADGRTFDVTDPVSNTVYTQASRGARDDVQRAVEAAQAAFPGWSSISNRERARVLYRIADAVEARHDRLARFESYDSGLPITQAKGQARRAAENFRYFADVIVALGEEAFRQGEEQFSYVVRTPVGVAGLITPWNTPFMLESWKLAPALASGCTIVLKPAEWTPLSASLWPEIFAEAGVPAGVVNIVHGIGEEAGQALVDHPDVPLISFTGSTDTGRHIIRSSAEHLKTTSMELGGKSPVVVFADADLEAALDSVVFGVFSLNGERCTAGSRVLVERSLYEEFTRRLAERAERVKVGPPSDPTTEVGALVHTEHYERVLNYVEIGRKEARLVAGGARPDHLTEGNYLQPTVFADVSRDARIFQEEIFGPVVAVAPFDDEAEAIELANATQFGLAAYIWTSDLKRGHRIAHAVESGMVWVNSHNVRDLRTPFGGVKASGVGREGGAHSIDFYTESKIVHVALGDVHTPRFGAAS</sequence>